<name>A0AAJ5WWU6_9BACT</name>
<dbReference type="PANTHER" id="PTHR30273:SF2">
    <property type="entry name" value="PROTEIN FECR"/>
    <property type="match status" value="1"/>
</dbReference>
<evidence type="ECO:0000256" key="1">
    <source>
        <dbReference type="SAM" id="Phobius"/>
    </source>
</evidence>
<dbReference type="EMBL" id="CP119311">
    <property type="protein sequence ID" value="WEK38215.1"/>
    <property type="molecule type" value="Genomic_DNA"/>
</dbReference>
<keyword evidence="1" id="KW-1133">Transmembrane helix</keyword>
<feature type="transmembrane region" description="Helical" evidence="1">
    <location>
        <begin position="88"/>
        <end position="107"/>
    </location>
</feature>
<proteinExistence type="predicted"/>
<dbReference type="Proteomes" id="UP001220610">
    <property type="component" value="Chromosome"/>
</dbReference>
<feature type="domain" description="FecR protein" evidence="2">
    <location>
        <begin position="123"/>
        <end position="217"/>
    </location>
</feature>
<gene>
    <name evidence="3" type="ORF">P0Y53_11975</name>
</gene>
<dbReference type="PANTHER" id="PTHR30273">
    <property type="entry name" value="PERIPLASMIC SIGNAL SENSOR AND SIGMA FACTOR ACTIVATOR FECR-RELATED"/>
    <property type="match status" value="1"/>
</dbReference>
<dbReference type="PIRSF" id="PIRSF018266">
    <property type="entry name" value="FecR"/>
    <property type="match status" value="1"/>
</dbReference>
<dbReference type="Pfam" id="PF04773">
    <property type="entry name" value="FecR"/>
    <property type="match status" value="1"/>
</dbReference>
<evidence type="ECO:0000259" key="2">
    <source>
        <dbReference type="Pfam" id="PF04773"/>
    </source>
</evidence>
<dbReference type="Gene3D" id="2.60.120.1440">
    <property type="match status" value="1"/>
</dbReference>
<keyword evidence="1" id="KW-0812">Transmembrane</keyword>
<keyword evidence="1" id="KW-0472">Membrane</keyword>
<dbReference type="GO" id="GO:0016989">
    <property type="term" value="F:sigma factor antagonist activity"/>
    <property type="evidence" value="ECO:0007669"/>
    <property type="project" value="TreeGrafter"/>
</dbReference>
<dbReference type="AlphaFoldDB" id="A0AAJ5WWU6"/>
<evidence type="ECO:0000313" key="3">
    <source>
        <dbReference type="EMBL" id="WEK38215.1"/>
    </source>
</evidence>
<reference evidence="3" key="1">
    <citation type="submission" date="2023-03" db="EMBL/GenBank/DDBJ databases">
        <title>Andean soil-derived lignocellulolytic bacterial consortium as a source of novel taxa and putative plastic-active enzymes.</title>
        <authorList>
            <person name="Diaz-Garcia L."/>
            <person name="Chuvochina M."/>
            <person name="Feuerriegel G."/>
            <person name="Bunk B."/>
            <person name="Sproer C."/>
            <person name="Streit W.R."/>
            <person name="Rodriguez L.M."/>
            <person name="Overmann J."/>
            <person name="Jimenez D.J."/>
        </authorList>
    </citation>
    <scope>NUCLEOTIDE SEQUENCE</scope>
    <source>
        <strain evidence="3">MAG 7</strain>
    </source>
</reference>
<dbReference type="InterPro" id="IPR012373">
    <property type="entry name" value="Ferrdict_sens_TM"/>
</dbReference>
<dbReference type="InterPro" id="IPR006860">
    <property type="entry name" value="FecR"/>
</dbReference>
<accession>A0AAJ5WWU6</accession>
<evidence type="ECO:0000313" key="4">
    <source>
        <dbReference type="Proteomes" id="UP001220610"/>
    </source>
</evidence>
<sequence length="334" mass="37226">MESERHFRELFDRYLAGTCTAQEKAVIEKWFEQGGDTVEADPGLSAAEKARMLANIHRVQDQQMRPAILASKREKQPGLLLFLKKWRVAAVWAGFLLATAVSTWIILRHSPDTTTTAAVVFNQVTTSKGEIRQVILPDSSIVQLNANSVLSYHPDFAVQRQVKLSGEALFTVTRNTQHPFTVWTSDSLATTVLGTQFNINSYDQGEEIAITVVSGKVSVSKPGSTIGTLTSAQAIRYHKAGGDHKLLTDIHTANLTDWTKGEWKYDNMRSGDLVLLLQNQYNITLTIQRKGKPLQTGLSVNFTRQQTPGEIIETFCSFAGCRYRRLSAASFEIY</sequence>
<organism evidence="3 4">
    <name type="scientific">Candidatus Pseudobacter hemicellulosilyticus</name>
    <dbReference type="NCBI Taxonomy" id="3121375"/>
    <lineage>
        <taxon>Bacteria</taxon>
        <taxon>Pseudomonadati</taxon>
        <taxon>Bacteroidota</taxon>
        <taxon>Chitinophagia</taxon>
        <taxon>Chitinophagales</taxon>
        <taxon>Chitinophagaceae</taxon>
        <taxon>Pseudobacter</taxon>
    </lineage>
</organism>
<protein>
    <submittedName>
        <fullName evidence="3">FecR domain-containing protein</fullName>
    </submittedName>
</protein>